<proteinExistence type="predicted"/>
<sequence>MENELTLNPSDSKLFDDIPESSPSPVIPPRQPARTRSTIHAVRRSQPPSTGSSNTIGPSPPHSSRGRSRARRPTDTPHSSRSGRSLRDPAPPRRFADRPSSPNIAEWTVVRLKRALTQRNLTFHSTDNKAKLFQLLTDSQQNSTPHRTTQRPLPGSQRRARGSADDVTHPPQPPPPALPEGQILAGNYVDLAHLIHPSTCNPHIPRELQTALGPIELKQPLSTRSKELTAVEFALSFSLYHDIICSSFPDRRQELDDYVSLVLDLALRFGGNGFYNYHILFASQAAGRLQQFNQGTYWGTLDTELYCRVFSARASLNCDQCGAPSHPTTTCTLTASLPRTSYQTNHNPAVFHSMPPTAPPPTITPKPVNIQPIGAGGWSAINSTTLVAKLLAVVSFIPALSAAKPTPDPPVRIIPPNTDCVSI</sequence>
<dbReference type="Proteomes" id="UP001174136">
    <property type="component" value="Unassembled WGS sequence"/>
</dbReference>
<feature type="region of interest" description="Disordered" evidence="1">
    <location>
        <begin position="1"/>
        <end position="100"/>
    </location>
</feature>
<comment type="caution">
    <text evidence="2">The sequence shown here is derived from an EMBL/GenBank/DDBJ whole genome shotgun (WGS) entry which is preliminary data.</text>
</comment>
<feature type="compositionally biased region" description="Polar residues" evidence="1">
    <location>
        <begin position="1"/>
        <end position="11"/>
    </location>
</feature>
<name>A0AA47MWZ0_MERPO</name>
<dbReference type="PANTHER" id="PTHR35558">
    <property type="entry name" value="SGNH_HYDRO DOMAIN-CONTAINING PROTEIN"/>
    <property type="match status" value="1"/>
</dbReference>
<evidence type="ECO:0000313" key="3">
    <source>
        <dbReference type="Proteomes" id="UP001174136"/>
    </source>
</evidence>
<gene>
    <name evidence="2" type="ORF">N1851_012504</name>
</gene>
<feature type="region of interest" description="Disordered" evidence="1">
    <location>
        <begin position="137"/>
        <end position="181"/>
    </location>
</feature>
<protein>
    <submittedName>
        <fullName evidence="2">Uncharacterized protein</fullName>
    </submittedName>
</protein>
<feature type="compositionally biased region" description="Basic and acidic residues" evidence="1">
    <location>
        <begin position="85"/>
        <end position="97"/>
    </location>
</feature>
<dbReference type="EMBL" id="JAOPHQ010002280">
    <property type="protein sequence ID" value="KAK0147814.1"/>
    <property type="molecule type" value="Genomic_DNA"/>
</dbReference>
<evidence type="ECO:0000313" key="2">
    <source>
        <dbReference type="EMBL" id="KAK0147814.1"/>
    </source>
</evidence>
<dbReference type="PANTHER" id="PTHR35558:SF1">
    <property type="entry name" value="ENDONUCLEASE_EXONUCLEASE_PHOSPHATASE DOMAIN-CONTAINING PROTEIN"/>
    <property type="match status" value="1"/>
</dbReference>
<feature type="compositionally biased region" description="Polar residues" evidence="1">
    <location>
        <begin position="46"/>
        <end position="57"/>
    </location>
</feature>
<dbReference type="AlphaFoldDB" id="A0AA47MWZ0"/>
<feature type="compositionally biased region" description="Polar residues" evidence="1">
    <location>
        <begin position="137"/>
        <end position="151"/>
    </location>
</feature>
<reference evidence="2" key="1">
    <citation type="journal article" date="2023" name="Front. Mar. Sci.">
        <title>A new Merluccius polli reference genome to investigate the effects of global change in West African waters.</title>
        <authorList>
            <person name="Mateo J.L."/>
            <person name="Blanco-Fernandez C."/>
            <person name="Garcia-Vazquez E."/>
            <person name="Machado-Schiaffino G."/>
        </authorList>
    </citation>
    <scope>NUCLEOTIDE SEQUENCE</scope>
    <source>
        <strain evidence="2">C29</strain>
        <tissue evidence="2">Fin</tissue>
    </source>
</reference>
<keyword evidence="3" id="KW-1185">Reference proteome</keyword>
<evidence type="ECO:0000256" key="1">
    <source>
        <dbReference type="SAM" id="MobiDB-lite"/>
    </source>
</evidence>
<organism evidence="2 3">
    <name type="scientific">Merluccius polli</name>
    <name type="common">Benguela hake</name>
    <name type="synonym">Merluccius cadenati</name>
    <dbReference type="NCBI Taxonomy" id="89951"/>
    <lineage>
        <taxon>Eukaryota</taxon>
        <taxon>Metazoa</taxon>
        <taxon>Chordata</taxon>
        <taxon>Craniata</taxon>
        <taxon>Vertebrata</taxon>
        <taxon>Euteleostomi</taxon>
        <taxon>Actinopterygii</taxon>
        <taxon>Neopterygii</taxon>
        <taxon>Teleostei</taxon>
        <taxon>Neoteleostei</taxon>
        <taxon>Acanthomorphata</taxon>
        <taxon>Zeiogadaria</taxon>
        <taxon>Gadariae</taxon>
        <taxon>Gadiformes</taxon>
        <taxon>Gadoidei</taxon>
        <taxon>Merlucciidae</taxon>
        <taxon>Merluccius</taxon>
    </lineage>
</organism>
<accession>A0AA47MWZ0</accession>